<dbReference type="Proteomes" id="UP000800039">
    <property type="component" value="Unassembled WGS sequence"/>
</dbReference>
<gene>
    <name evidence="2" type="ORF">K460DRAFT_349847</name>
</gene>
<dbReference type="GeneID" id="63848702"/>
<reference evidence="2" key="1">
    <citation type="submission" date="2020-01" db="EMBL/GenBank/DDBJ databases">
        <authorList>
            <consortium name="DOE Joint Genome Institute"/>
            <person name="Haridas S."/>
            <person name="Albert R."/>
            <person name="Binder M."/>
            <person name="Bloem J."/>
            <person name="Labutti K."/>
            <person name="Salamov A."/>
            <person name="Andreopoulos B."/>
            <person name="Baker S.E."/>
            <person name="Barry K."/>
            <person name="Bills G."/>
            <person name="Bluhm B.H."/>
            <person name="Cannon C."/>
            <person name="Castanera R."/>
            <person name="Culley D.E."/>
            <person name="Daum C."/>
            <person name="Ezra D."/>
            <person name="Gonzalez J.B."/>
            <person name="Henrissat B."/>
            <person name="Kuo A."/>
            <person name="Liang C."/>
            <person name="Lipzen A."/>
            <person name="Lutzoni F."/>
            <person name="Magnuson J."/>
            <person name="Mondo S."/>
            <person name="Nolan M."/>
            <person name="Ohm R."/>
            <person name="Pangilinan J."/>
            <person name="Park H.-J."/>
            <person name="Ramirez L."/>
            <person name="Alfaro M."/>
            <person name="Sun H."/>
            <person name="Tritt A."/>
            <person name="Yoshinaga Y."/>
            <person name="Zwiers L.-H."/>
            <person name="Turgeon B.G."/>
            <person name="Goodwin S.B."/>
            <person name="Spatafora J.W."/>
            <person name="Crous P.W."/>
            <person name="Grigoriev I.V."/>
        </authorList>
    </citation>
    <scope>NUCLEOTIDE SEQUENCE</scope>
    <source>
        <strain evidence="2">CBS 394.84</strain>
    </source>
</reference>
<feature type="compositionally biased region" description="Low complexity" evidence="1">
    <location>
        <begin position="136"/>
        <end position="145"/>
    </location>
</feature>
<name>A0A9P4GQY0_9PLEO</name>
<dbReference type="AlphaFoldDB" id="A0A9P4GQY0"/>
<evidence type="ECO:0000313" key="2">
    <source>
        <dbReference type="EMBL" id="KAF1849684.1"/>
    </source>
</evidence>
<sequence length="450" mass="51065">MDSHRVPSAGSHYGFDDTTDANMDLGMSQSTYCSDTHLQSVQHQSTTYGQSPTEYGNQYFGQWPTMSLAHQQLAHQQHLSAHSFSSGSSSFRSSGNSVFSHDPTRDSSISASSYTSDFPRDHYISQTEYLLTHSSSAQPSYAPSPVEGPTSSAPRKRSAQRQVAQEKDYFKTCISGNKQCRPCNKEQKYFCTACKRPFVEKADWKRHEETYQERPEMFQCDLCTAIYFLDKDFVAHHVHSHRCAACNENTKCSGKRHVQLAKNPRMTRTGWGCGFCCHFSSSWTERCNHIAHHLENEGKTMAEWHHSCVIYSLLHRPTIYSGWINLLESKRRRFTGFGWNRHSTGRVEGFPESNQTVQLQDALEYYTPDQDPAALAQLAYDKAVKRAAPPQEPVAPPVPPKDSSDYRDHHTTSLQELMKETDSWTQFINSVLDDDVLPTGVYHIEGRHAA</sequence>
<proteinExistence type="predicted"/>
<feature type="region of interest" description="Disordered" evidence="1">
    <location>
        <begin position="136"/>
        <end position="161"/>
    </location>
</feature>
<dbReference type="RefSeq" id="XP_040792247.1">
    <property type="nucleotide sequence ID" value="XM_040931450.1"/>
</dbReference>
<accession>A0A9P4GQY0</accession>
<dbReference type="EMBL" id="ML976614">
    <property type="protein sequence ID" value="KAF1849684.1"/>
    <property type="molecule type" value="Genomic_DNA"/>
</dbReference>
<evidence type="ECO:0008006" key="4">
    <source>
        <dbReference type="Google" id="ProtNLM"/>
    </source>
</evidence>
<feature type="compositionally biased region" description="Pro residues" evidence="1">
    <location>
        <begin position="390"/>
        <end position="400"/>
    </location>
</feature>
<feature type="region of interest" description="Disordered" evidence="1">
    <location>
        <begin position="385"/>
        <end position="408"/>
    </location>
</feature>
<feature type="region of interest" description="Disordered" evidence="1">
    <location>
        <begin position="92"/>
        <end position="114"/>
    </location>
</feature>
<comment type="caution">
    <text evidence="2">The sequence shown here is derived from an EMBL/GenBank/DDBJ whole genome shotgun (WGS) entry which is preliminary data.</text>
</comment>
<evidence type="ECO:0000313" key="3">
    <source>
        <dbReference type="Proteomes" id="UP000800039"/>
    </source>
</evidence>
<protein>
    <recommendedName>
        <fullName evidence="4">C2H2-type domain-containing protein</fullName>
    </recommendedName>
</protein>
<keyword evidence="3" id="KW-1185">Reference proteome</keyword>
<evidence type="ECO:0000256" key="1">
    <source>
        <dbReference type="SAM" id="MobiDB-lite"/>
    </source>
</evidence>
<dbReference type="OrthoDB" id="654211at2759"/>
<organism evidence="2 3">
    <name type="scientific">Cucurbitaria berberidis CBS 394.84</name>
    <dbReference type="NCBI Taxonomy" id="1168544"/>
    <lineage>
        <taxon>Eukaryota</taxon>
        <taxon>Fungi</taxon>
        <taxon>Dikarya</taxon>
        <taxon>Ascomycota</taxon>
        <taxon>Pezizomycotina</taxon>
        <taxon>Dothideomycetes</taxon>
        <taxon>Pleosporomycetidae</taxon>
        <taxon>Pleosporales</taxon>
        <taxon>Pleosporineae</taxon>
        <taxon>Cucurbitariaceae</taxon>
        <taxon>Cucurbitaria</taxon>
    </lineage>
</organism>